<dbReference type="GO" id="GO:0009279">
    <property type="term" value="C:cell outer membrane"/>
    <property type="evidence" value="ECO:0007669"/>
    <property type="project" value="UniProtKB-SubCell"/>
</dbReference>
<keyword evidence="4 8" id="KW-0472">Membrane</keyword>
<evidence type="ECO:0000256" key="6">
    <source>
        <dbReference type="ARBA" id="ARBA00023237"/>
    </source>
</evidence>
<gene>
    <name evidence="10" type="ORF">BCO_0114518</name>
</gene>
<dbReference type="Pfam" id="PF00921">
    <property type="entry name" value="Lipoprotein_2"/>
    <property type="match status" value="1"/>
</dbReference>
<feature type="region of interest" description="Disordered" evidence="9">
    <location>
        <begin position="1"/>
        <end position="21"/>
    </location>
</feature>
<evidence type="ECO:0000256" key="2">
    <source>
        <dbReference type="ARBA" id="ARBA00004459"/>
    </source>
</evidence>
<dbReference type="InterPro" id="IPR000680">
    <property type="entry name" value="Borrelia_lipo"/>
</dbReference>
<evidence type="ECO:0000256" key="3">
    <source>
        <dbReference type="ARBA" id="ARBA00022729"/>
    </source>
</evidence>
<dbReference type="EMBL" id="CP005762">
    <property type="protein sequence ID" value="AHH11636.1"/>
    <property type="molecule type" value="Genomic_DNA"/>
</dbReference>
<proteinExistence type="predicted"/>
<accession>W5T2T7</accession>
<keyword evidence="6 8" id="KW-0998">Cell outer membrane</keyword>
<evidence type="ECO:0000256" key="7">
    <source>
        <dbReference type="ARBA" id="ARBA00023288"/>
    </source>
</evidence>
<keyword evidence="10" id="KW-0614">Plasmid</keyword>
<sequence length="296" mass="29922">MFEDTLGFPAVKSSDPKSKVGEHFENIGKRLQSTKDKLDGLAKEISSTPHADTKGVETVISSSGEVLTKLIEAVTKLASVTKKGSANIGDNNNSKAVATPSADVEAIIKEVNAIVETATNSGIKIDTGKEGAAVPSSAATHAPTVLAKSNAQASAGAGPALAAEVVKADPWAMIHKIQKAKIATNPISLNASNDNGAGELATGTKNGDDAGAKTNADLAAAVALKAMTQGGQFNAANDAEAVKGAAAGAANKVIGVLEEIIRRTVVSNLDKIGKALKGIKYSETIGEATEVGTATK</sequence>
<evidence type="ECO:0000313" key="10">
    <source>
        <dbReference type="EMBL" id="AHH11636.1"/>
    </source>
</evidence>
<reference evidence="10" key="1">
    <citation type="submission" date="2013-04" db="EMBL/GenBank/DDBJ databases">
        <title>Comparative Genomics of Relapsing Fever Spirochetes.</title>
        <authorList>
            <person name="Schwan T.G."/>
            <person name="Raffel S.J."/>
            <person name="Porcella S.F."/>
            <person name="Martens C.A."/>
            <person name="Bruno D.P."/>
            <person name="Ricklefs S.M."/>
            <person name="Barbian K.B."/>
        </authorList>
    </citation>
    <scope>NUCLEOTIDE SEQUENCE</scope>
    <source>
        <strain evidence="10">Co53</strain>
        <plasmid evidence="10">unnamed</plasmid>
    </source>
</reference>
<name>W5T2T7_9SPIR</name>
<comment type="subcellular location">
    <subcellularLocation>
        <location evidence="2 8">Cell outer membrane</location>
        <topology evidence="2 8">Lipid-anchor</topology>
    </subcellularLocation>
</comment>
<evidence type="ECO:0000256" key="5">
    <source>
        <dbReference type="ARBA" id="ARBA00023139"/>
    </source>
</evidence>
<comment type="function">
    <text evidence="1 8">The Vlp and Vsp proteins are antigenically distinct proteins, only one vlp or vsp gene is transcriptionally active at any one time. Switching between these genes is a mechanism of host immune response evasion.</text>
</comment>
<dbReference type="SUPFAM" id="SSF74748">
    <property type="entry name" value="Variable surface antigen VlsE"/>
    <property type="match status" value="1"/>
</dbReference>
<keyword evidence="3" id="KW-0732">Signal</keyword>
<protein>
    <recommendedName>
        <fullName evidence="8">Variable large protein</fullName>
    </recommendedName>
</protein>
<keyword evidence="7 8" id="KW-0449">Lipoprotein</keyword>
<evidence type="ECO:0000256" key="1">
    <source>
        <dbReference type="ARBA" id="ARBA00003932"/>
    </source>
</evidence>
<dbReference type="HOGENOM" id="CLU_054711_0_1_12"/>
<organism evidence="10">
    <name type="scientific">Borrelia coriaceae ATCC 43381</name>
    <dbReference type="NCBI Taxonomy" id="1408429"/>
    <lineage>
        <taxon>Bacteria</taxon>
        <taxon>Pseudomonadati</taxon>
        <taxon>Spirochaetota</taxon>
        <taxon>Spirochaetia</taxon>
        <taxon>Spirochaetales</taxon>
        <taxon>Borreliaceae</taxon>
        <taxon>Borrelia</taxon>
    </lineage>
</organism>
<geneLocation type="plasmid" evidence="10">
    <name>unnamed</name>
</geneLocation>
<evidence type="ECO:0000256" key="8">
    <source>
        <dbReference type="RuleBase" id="RU363105"/>
    </source>
</evidence>
<evidence type="ECO:0000256" key="4">
    <source>
        <dbReference type="ARBA" id="ARBA00023136"/>
    </source>
</evidence>
<keyword evidence="5 8" id="KW-0564">Palmitate</keyword>
<dbReference type="AlphaFoldDB" id="W5T2T7"/>
<evidence type="ECO:0000256" key="9">
    <source>
        <dbReference type="SAM" id="MobiDB-lite"/>
    </source>
</evidence>